<dbReference type="EMBL" id="PIDS01001656">
    <property type="protein sequence ID" value="PLL21022.1"/>
    <property type="molecule type" value="Genomic_DNA"/>
</dbReference>
<evidence type="ECO:0000256" key="1">
    <source>
        <dbReference type="SAM" id="SignalP"/>
    </source>
</evidence>
<dbReference type="AlphaFoldDB" id="A0A2J4PQI7"/>
<keyword evidence="1" id="KW-0732">Signal</keyword>
<gene>
    <name evidence="2" type="ORF">CWN50_30885</name>
</gene>
<feature type="chain" id="PRO_5014448309" evidence="1">
    <location>
        <begin position="24"/>
        <end position="79"/>
    </location>
</feature>
<evidence type="ECO:0000313" key="2">
    <source>
        <dbReference type="EMBL" id="PLL21022.1"/>
    </source>
</evidence>
<dbReference type="InterPro" id="IPR009998">
    <property type="entry name" value="YfaZ"/>
</dbReference>
<name>A0A2J4PQI7_9ENTR</name>
<reference evidence="2 3" key="1">
    <citation type="submission" date="2017-11" db="EMBL/GenBank/DDBJ databases">
        <authorList>
            <person name="Han C.G."/>
        </authorList>
    </citation>
    <scope>NUCLEOTIDE SEQUENCE [LARGE SCALE GENOMIC DNA]</scope>
    <source>
        <strain evidence="2 3">A11</strain>
    </source>
</reference>
<sequence length="79" mass="8165">MRMFTAKPILLIATLCASSTTFASLNLHGEAGSAFTNLSASFGAEHPGMTVSGNWAHSDNDGDTAGLGLGYNFNLGPFL</sequence>
<dbReference type="Pfam" id="PF07437">
    <property type="entry name" value="YfaZ"/>
    <property type="match status" value="1"/>
</dbReference>
<feature type="non-terminal residue" evidence="2">
    <location>
        <position position="79"/>
    </location>
</feature>
<organism evidence="2 3">
    <name type="scientific">Klebsiella michiganensis</name>
    <dbReference type="NCBI Taxonomy" id="1134687"/>
    <lineage>
        <taxon>Bacteria</taxon>
        <taxon>Pseudomonadati</taxon>
        <taxon>Pseudomonadota</taxon>
        <taxon>Gammaproteobacteria</taxon>
        <taxon>Enterobacterales</taxon>
        <taxon>Enterobacteriaceae</taxon>
        <taxon>Klebsiella/Raoultella group</taxon>
        <taxon>Klebsiella</taxon>
    </lineage>
</organism>
<proteinExistence type="predicted"/>
<comment type="caution">
    <text evidence="2">The sequence shown here is derived from an EMBL/GenBank/DDBJ whole genome shotgun (WGS) entry which is preliminary data.</text>
</comment>
<dbReference type="Proteomes" id="UP000234505">
    <property type="component" value="Unassembled WGS sequence"/>
</dbReference>
<evidence type="ECO:0000313" key="3">
    <source>
        <dbReference type="Proteomes" id="UP000234505"/>
    </source>
</evidence>
<feature type="signal peptide" evidence="1">
    <location>
        <begin position="1"/>
        <end position="23"/>
    </location>
</feature>
<accession>A0A2J4PQI7</accession>
<protein>
    <submittedName>
        <fullName evidence="2">Porin</fullName>
    </submittedName>
</protein>
<reference evidence="2 3" key="2">
    <citation type="submission" date="2018-01" db="EMBL/GenBank/DDBJ databases">
        <title>Genomic study of Klebsiella pneumoniae.</title>
        <authorList>
            <person name="Yang Y."/>
            <person name="Bicalho R."/>
        </authorList>
    </citation>
    <scope>NUCLEOTIDE SEQUENCE [LARGE SCALE GENOMIC DNA]</scope>
    <source>
        <strain evidence="2 3">A11</strain>
    </source>
</reference>